<keyword evidence="4 7" id="KW-1133">Transmembrane helix</keyword>
<evidence type="ECO:0000259" key="8">
    <source>
        <dbReference type="Pfam" id="PF01490"/>
    </source>
</evidence>
<feature type="transmembrane region" description="Helical" evidence="7">
    <location>
        <begin position="501"/>
        <end position="525"/>
    </location>
</feature>
<dbReference type="OMA" id="YNPQVKW"/>
<feature type="compositionally biased region" description="Basic and acidic residues" evidence="6">
    <location>
        <begin position="97"/>
        <end position="106"/>
    </location>
</feature>
<dbReference type="GO" id="GO:0005774">
    <property type="term" value="C:vacuolar membrane"/>
    <property type="evidence" value="ECO:0007669"/>
    <property type="project" value="TreeGrafter"/>
</dbReference>
<feature type="transmembrane region" description="Helical" evidence="7">
    <location>
        <begin position="648"/>
        <end position="665"/>
    </location>
</feature>
<organism evidence="9 10">
    <name type="scientific">Syncephalastrum racemosum</name>
    <name type="common">Filamentous fungus</name>
    <dbReference type="NCBI Taxonomy" id="13706"/>
    <lineage>
        <taxon>Eukaryota</taxon>
        <taxon>Fungi</taxon>
        <taxon>Fungi incertae sedis</taxon>
        <taxon>Mucoromycota</taxon>
        <taxon>Mucoromycotina</taxon>
        <taxon>Mucoromycetes</taxon>
        <taxon>Mucorales</taxon>
        <taxon>Syncephalastraceae</taxon>
        <taxon>Syncephalastrum</taxon>
    </lineage>
</organism>
<dbReference type="InParanoid" id="A0A1X2HUD7"/>
<sequence length="675" mass="73635">MQSQPYAADPIPDETIANLVHQHLVTDSPSPPSEDNKSKSSDNSHRAVASPTSLDSSARPTEEIPIPYHLPGASITHDIYTHANSLRSSGSLTRSRSTSDVRRGPYKHNTDEAELYENLSKPGGFRRFFLHQQQQQQTGEGSAADVGNAVRIQTPTPPPNLPIHNLFRPMSTASGDSNAFTDYSALHLSESVGRTTTLGSLRGVHTRHFLEYLAITSVLDHFAGENLSDTSDDEVEEEEGDIAEADEEAEPLLRPAQRRRPTAMSRRDSERRRGAKASVTKTAFLLFKAFISSGILFLPRAFSNGGLGFSILALYSMGAISLYCFLLLLECKKTLSGSYGDIGGALYGEWMRQLVLFSIAISQLGFTCGGTIFIVENIIQAVRSLSHNVVVLPPGRLLCVVALLLMPLVLIRNIAKLSSTALFADALIVMGLLLLLGYDIFHIFFQAPASFNTPIVGPGIQWWLNPVSYPVFMGTAVYAFEGIGLIIPIRDAMEQPAKFPMVLTMVMILVASALAAVGALGYIAFGQNVQTVALLNLPEGPFGGTVQLGYALAVHLTNPLALFPTIRIVEHGLFGERTGKHNPSIKWQKNALRCSIVIVCVLIAWIGANDLDKFISLIGSICCCPLSLIFPPLFHLHLETTKGFQRRIDQVLVMFGIGVMLFTLWNTSMQWGSTT</sequence>
<feature type="region of interest" description="Disordered" evidence="6">
    <location>
        <begin position="225"/>
        <end position="275"/>
    </location>
</feature>
<dbReference type="PANTHER" id="PTHR22950:SF666">
    <property type="entry name" value="VACUOLAR AMINO ACID TRANSPORTER 4"/>
    <property type="match status" value="1"/>
</dbReference>
<feature type="compositionally biased region" description="Basic and acidic residues" evidence="6">
    <location>
        <begin position="34"/>
        <end position="45"/>
    </location>
</feature>
<dbReference type="OrthoDB" id="1684102at2759"/>
<accession>A0A1X2HUD7</accession>
<feature type="transmembrane region" description="Helical" evidence="7">
    <location>
        <begin position="590"/>
        <end position="608"/>
    </location>
</feature>
<keyword evidence="5 7" id="KW-0472">Membrane</keyword>
<dbReference type="PANTHER" id="PTHR22950">
    <property type="entry name" value="AMINO ACID TRANSPORTER"/>
    <property type="match status" value="1"/>
</dbReference>
<evidence type="ECO:0000256" key="5">
    <source>
        <dbReference type="ARBA" id="ARBA00023136"/>
    </source>
</evidence>
<evidence type="ECO:0000256" key="6">
    <source>
        <dbReference type="SAM" id="MobiDB-lite"/>
    </source>
</evidence>
<name>A0A1X2HUD7_SYNRA</name>
<comment type="similarity">
    <text evidence="2">Belongs to the amino acid/polyamine transporter 2 family.</text>
</comment>
<comment type="caution">
    <text evidence="9">The sequence shown here is derived from an EMBL/GenBank/DDBJ whole genome shotgun (WGS) entry which is preliminary data.</text>
</comment>
<evidence type="ECO:0000256" key="1">
    <source>
        <dbReference type="ARBA" id="ARBA00004141"/>
    </source>
</evidence>
<evidence type="ECO:0000313" key="9">
    <source>
        <dbReference type="EMBL" id="ORZ03176.1"/>
    </source>
</evidence>
<feature type="compositionally biased region" description="Polar residues" evidence="6">
    <location>
        <begin position="50"/>
        <end position="59"/>
    </location>
</feature>
<feature type="transmembrane region" description="Helical" evidence="7">
    <location>
        <begin position="395"/>
        <end position="415"/>
    </location>
</feature>
<feature type="region of interest" description="Disordered" evidence="6">
    <location>
        <begin position="1"/>
        <end position="69"/>
    </location>
</feature>
<comment type="subcellular location">
    <subcellularLocation>
        <location evidence="1">Membrane</location>
        <topology evidence="1">Multi-pass membrane protein</topology>
    </subcellularLocation>
</comment>
<feature type="transmembrane region" description="Helical" evidence="7">
    <location>
        <begin position="545"/>
        <end position="569"/>
    </location>
</feature>
<feature type="region of interest" description="Disordered" evidence="6">
    <location>
        <begin position="86"/>
        <end position="106"/>
    </location>
</feature>
<evidence type="ECO:0000313" key="10">
    <source>
        <dbReference type="Proteomes" id="UP000242180"/>
    </source>
</evidence>
<keyword evidence="10" id="KW-1185">Reference proteome</keyword>
<keyword evidence="3 7" id="KW-0812">Transmembrane</keyword>
<dbReference type="AlphaFoldDB" id="A0A1X2HUD7"/>
<feature type="compositionally biased region" description="Low complexity" evidence="6">
    <location>
        <begin position="86"/>
        <end position="96"/>
    </location>
</feature>
<feature type="transmembrane region" description="Helical" evidence="7">
    <location>
        <begin position="354"/>
        <end position="375"/>
    </location>
</feature>
<dbReference type="Proteomes" id="UP000242180">
    <property type="component" value="Unassembled WGS sequence"/>
</dbReference>
<dbReference type="GO" id="GO:0015179">
    <property type="term" value="F:L-amino acid transmembrane transporter activity"/>
    <property type="evidence" value="ECO:0007669"/>
    <property type="project" value="TreeGrafter"/>
</dbReference>
<dbReference type="EMBL" id="MCGN01000001">
    <property type="protein sequence ID" value="ORZ03176.1"/>
    <property type="molecule type" value="Genomic_DNA"/>
</dbReference>
<feature type="domain" description="Amino acid transporter transmembrane" evidence="8">
    <location>
        <begin position="276"/>
        <end position="667"/>
    </location>
</feature>
<evidence type="ECO:0000256" key="3">
    <source>
        <dbReference type="ARBA" id="ARBA00022692"/>
    </source>
</evidence>
<protein>
    <submittedName>
        <fullName evidence="9">Transmembrane amino acid transporter protein-domain-containing protein</fullName>
    </submittedName>
</protein>
<feature type="transmembrane region" description="Helical" evidence="7">
    <location>
        <begin position="282"/>
        <end position="302"/>
    </location>
</feature>
<evidence type="ECO:0000256" key="4">
    <source>
        <dbReference type="ARBA" id="ARBA00022989"/>
    </source>
</evidence>
<reference evidence="9 10" key="1">
    <citation type="submission" date="2016-07" db="EMBL/GenBank/DDBJ databases">
        <title>Pervasive Adenine N6-methylation of Active Genes in Fungi.</title>
        <authorList>
            <consortium name="DOE Joint Genome Institute"/>
            <person name="Mondo S.J."/>
            <person name="Dannebaum R.O."/>
            <person name="Kuo R.C."/>
            <person name="Labutti K."/>
            <person name="Haridas S."/>
            <person name="Kuo A."/>
            <person name="Salamov A."/>
            <person name="Ahrendt S.R."/>
            <person name="Lipzen A."/>
            <person name="Sullivan W."/>
            <person name="Andreopoulos W.B."/>
            <person name="Clum A."/>
            <person name="Lindquist E."/>
            <person name="Daum C."/>
            <person name="Ramamoorthy G.K."/>
            <person name="Gryganskyi A."/>
            <person name="Culley D."/>
            <person name="Magnuson J.K."/>
            <person name="James T.Y."/>
            <person name="O'Malley M.A."/>
            <person name="Stajich J.E."/>
            <person name="Spatafora J.W."/>
            <person name="Visel A."/>
            <person name="Grigoriev I.V."/>
        </authorList>
    </citation>
    <scope>NUCLEOTIDE SEQUENCE [LARGE SCALE GENOMIC DNA]</scope>
    <source>
        <strain evidence="9 10">NRRL 2496</strain>
    </source>
</reference>
<feature type="transmembrane region" description="Helical" evidence="7">
    <location>
        <begin position="308"/>
        <end position="329"/>
    </location>
</feature>
<feature type="transmembrane region" description="Helical" evidence="7">
    <location>
        <begin position="422"/>
        <end position="447"/>
    </location>
</feature>
<evidence type="ECO:0000256" key="7">
    <source>
        <dbReference type="SAM" id="Phobius"/>
    </source>
</evidence>
<dbReference type="InterPro" id="IPR013057">
    <property type="entry name" value="AA_transpt_TM"/>
</dbReference>
<proteinExistence type="inferred from homology"/>
<evidence type="ECO:0000256" key="2">
    <source>
        <dbReference type="ARBA" id="ARBA00008066"/>
    </source>
</evidence>
<feature type="transmembrane region" description="Helical" evidence="7">
    <location>
        <begin position="614"/>
        <end position="636"/>
    </location>
</feature>
<feature type="compositionally biased region" description="Acidic residues" evidence="6">
    <location>
        <begin position="230"/>
        <end position="250"/>
    </location>
</feature>
<feature type="transmembrane region" description="Helical" evidence="7">
    <location>
        <begin position="467"/>
        <end position="489"/>
    </location>
</feature>
<dbReference type="Pfam" id="PF01490">
    <property type="entry name" value="Aa_trans"/>
    <property type="match status" value="1"/>
</dbReference>
<gene>
    <name evidence="9" type="ORF">BCR43DRAFT_520367</name>
</gene>
<dbReference type="STRING" id="13706.A0A1X2HUD7"/>